<dbReference type="EMBL" id="BMMK01000014">
    <property type="protein sequence ID" value="GGM58674.1"/>
    <property type="molecule type" value="Genomic_DNA"/>
</dbReference>
<evidence type="ECO:0000313" key="1">
    <source>
        <dbReference type="EMBL" id="GGM58674.1"/>
    </source>
</evidence>
<dbReference type="AlphaFoldDB" id="A0A8J3CEZ3"/>
<proteinExistence type="predicted"/>
<reference evidence="1" key="1">
    <citation type="journal article" date="2014" name="Int. J. Syst. Evol. Microbiol.">
        <title>Complete genome sequence of Corynebacterium casei LMG S-19264T (=DSM 44701T), isolated from a smear-ripened cheese.</title>
        <authorList>
            <consortium name="US DOE Joint Genome Institute (JGI-PGF)"/>
            <person name="Walter F."/>
            <person name="Albersmeier A."/>
            <person name="Kalinowski J."/>
            <person name="Ruckert C."/>
        </authorList>
    </citation>
    <scope>NUCLEOTIDE SEQUENCE</scope>
    <source>
        <strain evidence="1">CGMCC 4.5737</strain>
    </source>
</reference>
<dbReference type="Proteomes" id="UP000637578">
    <property type="component" value="Unassembled WGS sequence"/>
</dbReference>
<keyword evidence="2" id="KW-1185">Reference proteome</keyword>
<sequence length="78" mass="8508">MYVSSTKQWRLSVRSWPGRAVREPYGLEANPPRGRAMPLRSVAEVGATGVTAKGLLRVTGSSGTRQFCLTSRYGATHK</sequence>
<evidence type="ECO:0000313" key="2">
    <source>
        <dbReference type="Proteomes" id="UP000637578"/>
    </source>
</evidence>
<name>A0A8J3CEZ3_9PSEU</name>
<accession>A0A8J3CEZ3</accession>
<protein>
    <submittedName>
        <fullName evidence="1">Uncharacterized protein</fullName>
    </submittedName>
</protein>
<comment type="caution">
    <text evidence="1">The sequence shown here is derived from an EMBL/GenBank/DDBJ whole genome shotgun (WGS) entry which is preliminary data.</text>
</comment>
<reference evidence="1" key="2">
    <citation type="submission" date="2020-09" db="EMBL/GenBank/DDBJ databases">
        <authorList>
            <person name="Sun Q."/>
            <person name="Zhou Y."/>
        </authorList>
    </citation>
    <scope>NUCLEOTIDE SEQUENCE</scope>
    <source>
        <strain evidence="1">CGMCC 4.5737</strain>
    </source>
</reference>
<gene>
    <name evidence="1" type="ORF">GCM10012275_32320</name>
</gene>
<organism evidence="1 2">
    <name type="scientific">Longimycelium tulufanense</name>
    <dbReference type="NCBI Taxonomy" id="907463"/>
    <lineage>
        <taxon>Bacteria</taxon>
        <taxon>Bacillati</taxon>
        <taxon>Actinomycetota</taxon>
        <taxon>Actinomycetes</taxon>
        <taxon>Pseudonocardiales</taxon>
        <taxon>Pseudonocardiaceae</taxon>
        <taxon>Longimycelium</taxon>
    </lineage>
</organism>